<comment type="caution">
    <text evidence="3">The sequence shown here is derived from an EMBL/GenBank/DDBJ whole genome shotgun (WGS) entry which is preliminary data.</text>
</comment>
<dbReference type="OrthoDB" id="104711at2"/>
<dbReference type="Proteomes" id="UP000240739">
    <property type="component" value="Unassembled WGS sequence"/>
</dbReference>
<evidence type="ECO:0000259" key="2">
    <source>
        <dbReference type="Pfam" id="PF00487"/>
    </source>
</evidence>
<dbReference type="RefSeq" id="WP_107568739.1">
    <property type="nucleotide sequence ID" value="NZ_PYYB01000001.1"/>
</dbReference>
<gene>
    <name evidence="3" type="ORF">C7Y72_10780</name>
</gene>
<dbReference type="PANTHER" id="PTHR19353">
    <property type="entry name" value="FATTY ACID DESATURASE 2"/>
    <property type="match status" value="1"/>
</dbReference>
<dbReference type="AlphaFoldDB" id="A0A2T4ULL4"/>
<protein>
    <submittedName>
        <fullName evidence="3">Acyl-CoA desaturase</fullName>
    </submittedName>
</protein>
<reference evidence="3 4" key="1">
    <citation type="submission" date="2018-03" db="EMBL/GenBank/DDBJ databases">
        <title>Aquarubrobacter algicola gen. nov., sp. nov., a novel actinobacterium isolated from shallow eutrophic lake during the end of cyanobacterial harmful algal blooms.</title>
        <authorList>
            <person name="Chun S.J."/>
        </authorList>
    </citation>
    <scope>NUCLEOTIDE SEQUENCE [LARGE SCALE GENOMIC DNA]</scope>
    <source>
        <strain evidence="3 4">Seoho-28</strain>
    </source>
</reference>
<dbReference type="GO" id="GO:0016020">
    <property type="term" value="C:membrane"/>
    <property type="evidence" value="ECO:0007669"/>
    <property type="project" value="TreeGrafter"/>
</dbReference>
<dbReference type="InterPro" id="IPR005804">
    <property type="entry name" value="FA_desaturase_dom"/>
</dbReference>
<proteinExistence type="predicted"/>
<sequence>MRHLSPEDLDQIARELDAIGDAVRADLGTRDATYIRRVVATQRGLEVAGRALVLGARWRPAAVAGAAVLAVAKALENMEIGHNVMHGQYDFMNDPAIHSTTWEWDAASTAESWKHSHNFQHHTYTNVLGKDRDLGYSAMRVDPEQPWHPVYLLQPLYGIGMALTFQWGIALYDMELDAVRDGRKTRERAREEIRAFVRKAAAQVAKDYVVFPALAGRRGFRRAVAANLAANAARNVWVHTIVFMGHIPEPASTFTFTEEEFETESRGGWYVRQLLGSCNLEGSPLFHVMTGNLSHQIEHHLFPDIPASRYASMAPQVRAVCERWGLPYHSGRLGPQYRSVGKKILRLSFPGGGGVAARSGQPRPGTTPDGAAPAPREPALA</sequence>
<evidence type="ECO:0000256" key="1">
    <source>
        <dbReference type="SAM" id="MobiDB-lite"/>
    </source>
</evidence>
<dbReference type="InterPro" id="IPR012171">
    <property type="entry name" value="Fatty_acid_desaturase"/>
</dbReference>
<accession>A0A2T4ULL4</accession>
<dbReference type="EMBL" id="PYYB01000001">
    <property type="protein sequence ID" value="PTL60094.1"/>
    <property type="molecule type" value="Genomic_DNA"/>
</dbReference>
<name>A0A2T4ULL4_9ACTN</name>
<keyword evidence="4" id="KW-1185">Reference proteome</keyword>
<feature type="domain" description="Fatty acid desaturase" evidence="2">
    <location>
        <begin position="61"/>
        <end position="330"/>
    </location>
</feature>
<organism evidence="3 4">
    <name type="scientific">Paraconexibacter algicola</name>
    <dbReference type="NCBI Taxonomy" id="2133960"/>
    <lineage>
        <taxon>Bacteria</taxon>
        <taxon>Bacillati</taxon>
        <taxon>Actinomycetota</taxon>
        <taxon>Thermoleophilia</taxon>
        <taxon>Solirubrobacterales</taxon>
        <taxon>Paraconexibacteraceae</taxon>
        <taxon>Paraconexibacter</taxon>
    </lineage>
</organism>
<dbReference type="Pfam" id="PF00487">
    <property type="entry name" value="FA_desaturase"/>
    <property type="match status" value="1"/>
</dbReference>
<dbReference type="CDD" id="cd03506">
    <property type="entry name" value="Delta6-FADS-like"/>
    <property type="match status" value="1"/>
</dbReference>
<feature type="compositionally biased region" description="Low complexity" evidence="1">
    <location>
        <begin position="362"/>
        <end position="374"/>
    </location>
</feature>
<dbReference type="PANTHER" id="PTHR19353:SF19">
    <property type="entry name" value="DELTA(5) FATTY ACID DESATURASE C-RELATED"/>
    <property type="match status" value="1"/>
</dbReference>
<evidence type="ECO:0000313" key="3">
    <source>
        <dbReference type="EMBL" id="PTL60094.1"/>
    </source>
</evidence>
<evidence type="ECO:0000313" key="4">
    <source>
        <dbReference type="Proteomes" id="UP000240739"/>
    </source>
</evidence>
<dbReference type="GO" id="GO:0016717">
    <property type="term" value="F:oxidoreductase activity, acting on paired donors, with oxidation of a pair of donors resulting in the reduction of molecular oxygen to two molecules of water"/>
    <property type="evidence" value="ECO:0007669"/>
    <property type="project" value="TreeGrafter"/>
</dbReference>
<feature type="region of interest" description="Disordered" evidence="1">
    <location>
        <begin position="351"/>
        <end position="381"/>
    </location>
</feature>
<dbReference type="GO" id="GO:0008610">
    <property type="term" value="P:lipid biosynthetic process"/>
    <property type="evidence" value="ECO:0007669"/>
    <property type="project" value="UniProtKB-ARBA"/>
</dbReference>